<dbReference type="InterPro" id="IPR012677">
    <property type="entry name" value="Nucleotide-bd_a/b_plait_sf"/>
</dbReference>
<dbReference type="GO" id="GO:0003723">
    <property type="term" value="F:RNA binding"/>
    <property type="evidence" value="ECO:0007669"/>
    <property type="project" value="UniProtKB-UniRule"/>
</dbReference>
<dbReference type="SUPFAM" id="SSF54928">
    <property type="entry name" value="RNA-binding domain, RBD"/>
    <property type="match status" value="1"/>
</dbReference>
<dbReference type="GO" id="GO:0006376">
    <property type="term" value="P:mRNA splice site recognition"/>
    <property type="evidence" value="ECO:0007669"/>
    <property type="project" value="TreeGrafter"/>
</dbReference>
<evidence type="ECO:0000313" key="9">
    <source>
        <dbReference type="EMBL" id="KAF4642898.1"/>
    </source>
</evidence>
<dbReference type="Gene3D" id="3.30.70.330">
    <property type="match status" value="2"/>
</dbReference>
<dbReference type="GO" id="GO:0000380">
    <property type="term" value="P:alternative mRNA splicing, via spliceosome"/>
    <property type="evidence" value="ECO:0007669"/>
    <property type="project" value="TreeGrafter"/>
</dbReference>
<dbReference type="GO" id="GO:0071013">
    <property type="term" value="C:catalytic step 2 spliceosome"/>
    <property type="evidence" value="ECO:0007669"/>
    <property type="project" value="TreeGrafter"/>
</dbReference>
<proteinExistence type="predicted"/>
<dbReference type="PANTHER" id="PTHR47330:SF1">
    <property type="entry name" value="POLY(U)-BINDING-SPLICING FACTOR PUF60"/>
    <property type="match status" value="1"/>
</dbReference>
<dbReference type="PROSITE" id="PS50102">
    <property type="entry name" value="RRM"/>
    <property type="match status" value="2"/>
</dbReference>
<keyword evidence="2" id="KW-0507">mRNA processing</keyword>
<evidence type="ECO:0000256" key="1">
    <source>
        <dbReference type="ARBA" id="ARBA00004123"/>
    </source>
</evidence>
<dbReference type="InterPro" id="IPR035979">
    <property type="entry name" value="RBD_domain_sf"/>
</dbReference>
<evidence type="ECO:0000256" key="6">
    <source>
        <dbReference type="PROSITE-ProRule" id="PRU00176"/>
    </source>
</evidence>
<dbReference type="EMBL" id="JAAUHK010000193">
    <property type="protein sequence ID" value="KAF4642898.1"/>
    <property type="molecule type" value="Genomic_DNA"/>
</dbReference>
<dbReference type="InterPro" id="IPR000504">
    <property type="entry name" value="RRM_dom"/>
</dbReference>
<evidence type="ECO:0000256" key="7">
    <source>
        <dbReference type="SAM" id="MobiDB-lite"/>
    </source>
</evidence>
<dbReference type="Proteomes" id="UP000557509">
    <property type="component" value="Unassembled WGS sequence"/>
</dbReference>
<dbReference type="AlphaFoldDB" id="A0A7J6K702"/>
<feature type="compositionally biased region" description="Low complexity" evidence="7">
    <location>
        <begin position="140"/>
        <end position="165"/>
    </location>
</feature>
<comment type="caution">
    <text evidence="9">The sequence shown here is derived from an EMBL/GenBank/DDBJ whole genome shotgun (WGS) entry which is preliminary data.</text>
</comment>
<keyword evidence="5" id="KW-0539">Nucleus</keyword>
<dbReference type="GO" id="GO:0000381">
    <property type="term" value="P:regulation of alternative mRNA splicing, via spliceosome"/>
    <property type="evidence" value="ECO:0007669"/>
    <property type="project" value="TreeGrafter"/>
</dbReference>
<evidence type="ECO:0000256" key="5">
    <source>
        <dbReference type="ARBA" id="ARBA00023242"/>
    </source>
</evidence>
<evidence type="ECO:0000256" key="3">
    <source>
        <dbReference type="ARBA" id="ARBA00022884"/>
    </source>
</evidence>
<dbReference type="InterPro" id="IPR051974">
    <property type="entry name" value="PUF60_regulator"/>
</dbReference>
<keyword evidence="4" id="KW-0508">mRNA splicing</keyword>
<dbReference type="VEuPathDB" id="ToxoDB:TGME49_202770"/>
<evidence type="ECO:0000256" key="4">
    <source>
        <dbReference type="ARBA" id="ARBA00023187"/>
    </source>
</evidence>
<gene>
    <name evidence="9" type="ORF">TGRH88_036270</name>
</gene>
<dbReference type="SMART" id="SM00361">
    <property type="entry name" value="RRM_1"/>
    <property type="match status" value="2"/>
</dbReference>
<organism evidence="9 10">
    <name type="scientific">Toxoplasma gondii</name>
    <dbReference type="NCBI Taxonomy" id="5811"/>
    <lineage>
        <taxon>Eukaryota</taxon>
        <taxon>Sar</taxon>
        <taxon>Alveolata</taxon>
        <taxon>Apicomplexa</taxon>
        <taxon>Conoidasida</taxon>
        <taxon>Coccidia</taxon>
        <taxon>Eucoccidiorida</taxon>
        <taxon>Eimeriorina</taxon>
        <taxon>Sarcocystidae</taxon>
        <taxon>Toxoplasma</taxon>
    </lineage>
</organism>
<feature type="domain" description="RRM" evidence="8">
    <location>
        <begin position="198"/>
        <end position="277"/>
    </location>
</feature>
<protein>
    <submittedName>
        <fullName evidence="9">RNA recognition motif-containing protein</fullName>
    </submittedName>
</protein>
<comment type="subcellular location">
    <subcellularLocation>
        <location evidence="1">Nucleus</location>
    </subcellularLocation>
</comment>
<accession>A0A7J6K702</accession>
<name>A0A7J6K702_TOXGO</name>
<dbReference type="FunFam" id="3.30.70.330:FF:000382">
    <property type="entry name" value="G-patch domain-containing protein"/>
    <property type="match status" value="1"/>
</dbReference>
<dbReference type="InterPro" id="IPR003954">
    <property type="entry name" value="RRM_euk-type"/>
</dbReference>
<evidence type="ECO:0000313" key="10">
    <source>
        <dbReference type="Proteomes" id="UP000557509"/>
    </source>
</evidence>
<keyword evidence="10" id="KW-1185">Reference proteome</keyword>
<keyword evidence="3 6" id="KW-0694">RNA-binding</keyword>
<feature type="domain" description="RRM" evidence="8">
    <location>
        <begin position="4"/>
        <end position="83"/>
    </location>
</feature>
<evidence type="ECO:0000256" key="2">
    <source>
        <dbReference type="ARBA" id="ARBA00022664"/>
    </source>
</evidence>
<sequence length="287" mass="29912">MANNRVYIGNVPFGFSSEDLKKIFVVFGPILSCQLLPSQENPQQHRGYGFIEYATADAAKLAIETMNGFEVAGKQLKVNFATAMRNSPVVATPLAASLLPSMAGLPGASPLTAGLVPGDRPAAGALGATAVGGLAGLGAPAAASPAAPAPGLSPATSTGTGASAPAINGRSQSGDRDGEEKEEEDLPPAPAPADIRSPVVLLSNMVTPSEVDGELKDEVREECSKFGSIKRVEVHTLKETVRIFVEFSDLSGAREAIPSLHGRWFGGRQIIANTYDQELFHQGEYEA</sequence>
<dbReference type="PANTHER" id="PTHR47330">
    <property type="entry name" value="POLY(U)-BINDING-SPLICING FACTOR PUF60-B-RELATED"/>
    <property type="match status" value="1"/>
</dbReference>
<dbReference type="Pfam" id="PF00076">
    <property type="entry name" value="RRM_1"/>
    <property type="match status" value="2"/>
</dbReference>
<dbReference type="GO" id="GO:0071011">
    <property type="term" value="C:precatalytic spliceosome"/>
    <property type="evidence" value="ECO:0007669"/>
    <property type="project" value="TreeGrafter"/>
</dbReference>
<evidence type="ECO:0000259" key="8">
    <source>
        <dbReference type="PROSITE" id="PS50102"/>
    </source>
</evidence>
<reference evidence="9 10" key="1">
    <citation type="submission" date="2020-03" db="EMBL/GenBank/DDBJ databases">
        <title>Genome sequence of Toxoplasma gondii RH-88 strain.</title>
        <authorList>
            <person name="Lorenzi H.A."/>
            <person name="Venepally P."/>
            <person name="Rozenberg A."/>
            <person name="Sibley D."/>
        </authorList>
    </citation>
    <scope>NUCLEOTIDE SEQUENCE [LARGE SCALE GENOMIC DNA]</scope>
    <source>
        <strain evidence="9 10">RH-88</strain>
    </source>
</reference>
<feature type="region of interest" description="Disordered" evidence="7">
    <location>
        <begin position="140"/>
        <end position="194"/>
    </location>
</feature>
<dbReference type="SMART" id="SM00360">
    <property type="entry name" value="RRM"/>
    <property type="match status" value="2"/>
</dbReference>